<dbReference type="GeneID" id="108564733"/>
<evidence type="ECO:0000313" key="3">
    <source>
        <dbReference type="RefSeq" id="XP_017779328.1"/>
    </source>
</evidence>
<dbReference type="Pfam" id="PF21794">
    <property type="entry name" value="RAD51D_N"/>
    <property type="match status" value="1"/>
</dbReference>
<sequence length="128" mass="15019">MSRLTTKTHPLLTKTILLNLSHKDVHIIHQFLQKDSKQLVTITKLTYKNIITIKKHILNKNAAYSYNALENYKDVLSKTATISSGIERRFLDRENLRDMWGPNQWENKAMYEHPLQLPQKVLLKLLLP</sequence>
<keyword evidence="2" id="KW-1185">Reference proteome</keyword>
<accession>A0ABM1MXM8</accession>
<reference evidence="3" key="1">
    <citation type="submission" date="2025-08" db="UniProtKB">
        <authorList>
            <consortium name="RefSeq"/>
        </authorList>
    </citation>
    <scope>IDENTIFICATION</scope>
    <source>
        <tissue evidence="3">Whole Larva</tissue>
    </source>
</reference>
<organism evidence="2 3">
    <name type="scientific">Nicrophorus vespilloides</name>
    <name type="common">Boreal carrion beetle</name>
    <dbReference type="NCBI Taxonomy" id="110193"/>
    <lineage>
        <taxon>Eukaryota</taxon>
        <taxon>Metazoa</taxon>
        <taxon>Ecdysozoa</taxon>
        <taxon>Arthropoda</taxon>
        <taxon>Hexapoda</taxon>
        <taxon>Insecta</taxon>
        <taxon>Pterygota</taxon>
        <taxon>Neoptera</taxon>
        <taxon>Endopterygota</taxon>
        <taxon>Coleoptera</taxon>
        <taxon>Polyphaga</taxon>
        <taxon>Staphyliniformia</taxon>
        <taxon>Silphidae</taxon>
        <taxon>Nicrophorinae</taxon>
        <taxon>Nicrophorus</taxon>
    </lineage>
</organism>
<protein>
    <submittedName>
        <fullName evidence="3">Uncharacterized protein LOC108564733 isoform X2</fullName>
    </submittedName>
</protein>
<gene>
    <name evidence="3" type="primary">LOC108564733</name>
</gene>
<evidence type="ECO:0000259" key="1">
    <source>
        <dbReference type="Pfam" id="PF21794"/>
    </source>
</evidence>
<evidence type="ECO:0000313" key="2">
    <source>
        <dbReference type="Proteomes" id="UP000695000"/>
    </source>
</evidence>
<name>A0ABM1MXM8_NICVS</name>
<dbReference type="InterPro" id="IPR048943">
    <property type="entry name" value="RAD51D_N"/>
</dbReference>
<feature type="domain" description="RAD51D N-terminal" evidence="1">
    <location>
        <begin position="1"/>
        <end position="58"/>
    </location>
</feature>
<dbReference type="Proteomes" id="UP000695000">
    <property type="component" value="Unplaced"/>
</dbReference>
<proteinExistence type="predicted"/>
<dbReference type="RefSeq" id="XP_017779328.1">
    <property type="nucleotide sequence ID" value="XM_017923839.1"/>
</dbReference>